<gene>
    <name evidence="1" type="ORF">ITX44_26520</name>
</gene>
<sequence length="89" mass="9484">MKRPVLKSSGDAFWVAVDVTNTGTGPANYQAYIRLTGPLGYNALLRVEIDDLRPGAVSSAVYTARDEADGAIIPKHPTVVIVEVSRTAV</sequence>
<evidence type="ECO:0000313" key="2">
    <source>
        <dbReference type="Proteomes" id="UP000749040"/>
    </source>
</evidence>
<dbReference type="RefSeq" id="WP_205359903.1">
    <property type="nucleotide sequence ID" value="NZ_JADKYB010000015.1"/>
</dbReference>
<comment type="caution">
    <text evidence="1">The sequence shown here is derived from an EMBL/GenBank/DDBJ whole genome shotgun (WGS) entry which is preliminary data.</text>
</comment>
<proteinExistence type="predicted"/>
<dbReference type="Proteomes" id="UP000749040">
    <property type="component" value="Unassembled WGS sequence"/>
</dbReference>
<evidence type="ECO:0000313" key="1">
    <source>
        <dbReference type="EMBL" id="MBM9508042.1"/>
    </source>
</evidence>
<accession>A0ABS2TYY5</accession>
<keyword evidence="2" id="KW-1185">Reference proteome</keyword>
<organism evidence="1 2">
    <name type="scientific">Actinacidiphila acididurans</name>
    <dbReference type="NCBI Taxonomy" id="2784346"/>
    <lineage>
        <taxon>Bacteria</taxon>
        <taxon>Bacillati</taxon>
        <taxon>Actinomycetota</taxon>
        <taxon>Actinomycetes</taxon>
        <taxon>Kitasatosporales</taxon>
        <taxon>Streptomycetaceae</taxon>
        <taxon>Actinacidiphila</taxon>
    </lineage>
</organism>
<protein>
    <recommendedName>
        <fullName evidence="3">CARDB domain-containing protein</fullName>
    </recommendedName>
</protein>
<reference evidence="1 2" key="1">
    <citation type="submission" date="2021-01" db="EMBL/GenBank/DDBJ databases">
        <title>Streptomyces acididurans sp. nov., isolated from a peat swamp forest soil.</title>
        <authorList>
            <person name="Chantavorakit T."/>
            <person name="Duangmal K."/>
        </authorList>
    </citation>
    <scope>NUCLEOTIDE SEQUENCE [LARGE SCALE GENOMIC DNA]</scope>
    <source>
        <strain evidence="1 2">KK5PA1</strain>
    </source>
</reference>
<name>A0ABS2TYY5_9ACTN</name>
<evidence type="ECO:0008006" key="3">
    <source>
        <dbReference type="Google" id="ProtNLM"/>
    </source>
</evidence>
<dbReference type="EMBL" id="JADKYB010000015">
    <property type="protein sequence ID" value="MBM9508042.1"/>
    <property type="molecule type" value="Genomic_DNA"/>
</dbReference>